<dbReference type="SUPFAM" id="SSF48452">
    <property type="entry name" value="TPR-like"/>
    <property type="match status" value="2"/>
</dbReference>
<evidence type="ECO:0000259" key="1">
    <source>
        <dbReference type="Pfam" id="PF00535"/>
    </source>
</evidence>
<evidence type="ECO:0000313" key="3">
    <source>
        <dbReference type="Proteomes" id="UP001597448"/>
    </source>
</evidence>
<dbReference type="SMART" id="SM00028">
    <property type="entry name" value="TPR"/>
    <property type="match status" value="4"/>
</dbReference>
<proteinExistence type="predicted"/>
<dbReference type="CDD" id="cd02511">
    <property type="entry name" value="Beta4Glucosyltransferase"/>
    <property type="match status" value="1"/>
</dbReference>
<dbReference type="InterPro" id="IPR029044">
    <property type="entry name" value="Nucleotide-diphossugar_trans"/>
</dbReference>
<name>A0ABW5FBX9_9BACL</name>
<dbReference type="EC" id="2.4.-.-" evidence="2"/>
<evidence type="ECO:0000313" key="2">
    <source>
        <dbReference type="EMBL" id="MFD2412500.1"/>
    </source>
</evidence>
<dbReference type="Pfam" id="PF00535">
    <property type="entry name" value="Glycos_transf_2"/>
    <property type="match status" value="1"/>
</dbReference>
<dbReference type="PANTHER" id="PTHR43630">
    <property type="entry name" value="POLY-BETA-1,6-N-ACETYL-D-GLUCOSAMINE SYNTHASE"/>
    <property type="match status" value="1"/>
</dbReference>
<dbReference type="Gene3D" id="1.25.40.10">
    <property type="entry name" value="Tetratricopeptide repeat domain"/>
    <property type="match status" value="3"/>
</dbReference>
<dbReference type="GO" id="GO:0016757">
    <property type="term" value="F:glycosyltransferase activity"/>
    <property type="evidence" value="ECO:0007669"/>
    <property type="project" value="UniProtKB-KW"/>
</dbReference>
<organism evidence="2 3">
    <name type="scientific">Paenibacillus rhizoplanae</name>
    <dbReference type="NCBI Taxonomy" id="1917181"/>
    <lineage>
        <taxon>Bacteria</taxon>
        <taxon>Bacillati</taxon>
        <taxon>Bacillota</taxon>
        <taxon>Bacilli</taxon>
        <taxon>Bacillales</taxon>
        <taxon>Paenibacillaceae</taxon>
        <taxon>Paenibacillus</taxon>
    </lineage>
</organism>
<keyword evidence="2" id="KW-0808">Transferase</keyword>
<keyword evidence="3" id="KW-1185">Reference proteome</keyword>
<dbReference type="PANTHER" id="PTHR43630:SF2">
    <property type="entry name" value="GLYCOSYLTRANSFERASE"/>
    <property type="match status" value="1"/>
</dbReference>
<reference evidence="3" key="1">
    <citation type="journal article" date="2019" name="Int. J. Syst. Evol. Microbiol.">
        <title>The Global Catalogue of Microorganisms (GCM) 10K type strain sequencing project: providing services to taxonomists for standard genome sequencing and annotation.</title>
        <authorList>
            <consortium name="The Broad Institute Genomics Platform"/>
            <consortium name="The Broad Institute Genome Sequencing Center for Infectious Disease"/>
            <person name="Wu L."/>
            <person name="Ma J."/>
        </authorList>
    </citation>
    <scope>NUCLEOTIDE SEQUENCE [LARGE SCALE GENOMIC DNA]</scope>
    <source>
        <strain evidence="3">CCM 8725</strain>
    </source>
</reference>
<dbReference type="InterPro" id="IPR011990">
    <property type="entry name" value="TPR-like_helical_dom_sf"/>
</dbReference>
<dbReference type="Gene3D" id="3.90.550.10">
    <property type="entry name" value="Spore Coat Polysaccharide Biosynthesis Protein SpsA, Chain A"/>
    <property type="match status" value="1"/>
</dbReference>
<dbReference type="EMBL" id="JBHUKY010000035">
    <property type="protein sequence ID" value="MFD2412500.1"/>
    <property type="molecule type" value="Genomic_DNA"/>
</dbReference>
<gene>
    <name evidence="2" type="ORF">ACFSX3_21645</name>
</gene>
<accession>A0ABW5FBX9</accession>
<sequence length="690" mass="76133">MNPSAKPTLGVQLIVNNEAELLPRCLASLQGADEIIVVDTGSTDPSVEIARRYGATVIETHWNNHFSEARNTGLSHASSSWILVLDADEVLQTSIESIKEILRGSTAEAYTVRIENLLGSRPEDRLYHSPVRLFRGGQGYLFSGRIHESVESSILIKHGSAAIEASPIEILHFGYLPPVMSAKHKISRNEQLLRLTLAEEPDDVFARYNLAVTCCQDGRLEEARELLLQSLTLAPLQASYRPSIIRDLCKIDLAAGHVKAVDSLLTRELTRYGDYPDLHYMQGQSWESQGLYDPAVQSYQHAIDTMSAPAPRRAYVTEQGMDSFRPLHRMGAIFQQLGKQKEAAQLFHRALQQHSLYLPALEGIASAFQELEVPEGEIAALLIQLTGTAQRAARTAIIGTLYRLGAYKAIAELPPAVCPLEEDTLLFLLSSWIITGKYHTFRKTAAKLRANPTQLSPEGLNAETIQQLCLLEAILTWELGGKLQEELWLQSPAEVRSAVLEIDRELSLDSTEPQAEFAPSGDSPLLAEVIRLAVKHQFIALGKRLVGRFPAHTSTLAEALYEEGWRAEAGELFIGLAGSKEASGATLRYLGELLIDKGHYAEAAGWYRLALGESPADDAVSTGLALCYLHLAEQRLAEAVERLQGKGQQPHGPLQEDRAAVAQSIAVLRCTPWHTKWNYTQRQRGVDLSL</sequence>
<dbReference type="Pfam" id="PF13432">
    <property type="entry name" value="TPR_16"/>
    <property type="match status" value="1"/>
</dbReference>
<dbReference type="RefSeq" id="WP_209993199.1">
    <property type="nucleotide sequence ID" value="NZ_JBHUKY010000035.1"/>
</dbReference>
<feature type="domain" description="Glycosyltransferase 2-like" evidence="1">
    <location>
        <begin position="15"/>
        <end position="93"/>
    </location>
</feature>
<protein>
    <submittedName>
        <fullName evidence="2">Glycosyltransferase</fullName>
        <ecNumber evidence="2">2.4.-.-</ecNumber>
    </submittedName>
</protein>
<dbReference type="Proteomes" id="UP001597448">
    <property type="component" value="Unassembled WGS sequence"/>
</dbReference>
<comment type="caution">
    <text evidence="2">The sequence shown here is derived from an EMBL/GenBank/DDBJ whole genome shotgun (WGS) entry which is preliminary data.</text>
</comment>
<dbReference type="SUPFAM" id="SSF53448">
    <property type="entry name" value="Nucleotide-diphospho-sugar transferases"/>
    <property type="match status" value="1"/>
</dbReference>
<dbReference type="InterPro" id="IPR001173">
    <property type="entry name" value="Glyco_trans_2-like"/>
</dbReference>
<keyword evidence="2" id="KW-0328">Glycosyltransferase</keyword>
<dbReference type="InterPro" id="IPR019734">
    <property type="entry name" value="TPR_rpt"/>
</dbReference>